<dbReference type="Pfam" id="PF14145">
    <property type="entry name" value="YrhK"/>
    <property type="match status" value="1"/>
</dbReference>
<accession>A0A6G6Y611</accession>
<feature type="transmembrane region" description="Helical" evidence="1">
    <location>
        <begin position="20"/>
        <end position="40"/>
    </location>
</feature>
<dbReference type="AlphaFoldDB" id="A0A6G6Y611"/>
<sequence>MNGIRGETMLQTLTREYPYIHITSGLLGNAMFFAGSILFFKQFEEYKTIGVWLFVIGSALMLLGAVGNGIKTLYETREKKRRKAGR</sequence>
<gene>
    <name evidence="3" type="ORF">G5C33_09690</name>
</gene>
<dbReference type="InterPro" id="IPR025424">
    <property type="entry name" value="YrhK_domain"/>
</dbReference>
<keyword evidence="4" id="KW-1185">Reference proteome</keyword>
<organism evidence="3 4">
    <name type="scientific">Stakelama tenebrarum</name>
    <dbReference type="NCBI Taxonomy" id="2711215"/>
    <lineage>
        <taxon>Bacteria</taxon>
        <taxon>Pseudomonadati</taxon>
        <taxon>Pseudomonadota</taxon>
        <taxon>Alphaproteobacteria</taxon>
        <taxon>Sphingomonadales</taxon>
        <taxon>Sphingomonadaceae</taxon>
        <taxon>Stakelama</taxon>
    </lineage>
</organism>
<keyword evidence="1" id="KW-1133">Transmembrane helix</keyword>
<feature type="transmembrane region" description="Helical" evidence="1">
    <location>
        <begin position="52"/>
        <end position="74"/>
    </location>
</feature>
<evidence type="ECO:0000256" key="1">
    <source>
        <dbReference type="SAM" id="Phobius"/>
    </source>
</evidence>
<evidence type="ECO:0000313" key="3">
    <source>
        <dbReference type="EMBL" id="QIG80023.1"/>
    </source>
</evidence>
<reference evidence="3 4" key="1">
    <citation type="submission" date="2020-02" db="EMBL/GenBank/DDBJ databases">
        <authorList>
            <person name="Zheng R.K."/>
            <person name="Sun C.M."/>
        </authorList>
    </citation>
    <scope>NUCLEOTIDE SEQUENCE [LARGE SCALE GENOMIC DNA]</scope>
    <source>
        <strain evidence="4">zrk23</strain>
    </source>
</reference>
<evidence type="ECO:0000259" key="2">
    <source>
        <dbReference type="Pfam" id="PF14145"/>
    </source>
</evidence>
<evidence type="ECO:0000313" key="4">
    <source>
        <dbReference type="Proteomes" id="UP000501568"/>
    </source>
</evidence>
<keyword evidence="1" id="KW-0812">Transmembrane</keyword>
<keyword evidence="1" id="KW-0472">Membrane</keyword>
<dbReference type="KEGG" id="spzr:G5C33_09690"/>
<feature type="domain" description="YrhK" evidence="2">
    <location>
        <begin position="16"/>
        <end position="71"/>
    </location>
</feature>
<name>A0A6G6Y611_9SPHN</name>
<dbReference type="EMBL" id="CP049109">
    <property type="protein sequence ID" value="QIG80023.1"/>
    <property type="molecule type" value="Genomic_DNA"/>
</dbReference>
<dbReference type="Proteomes" id="UP000501568">
    <property type="component" value="Chromosome"/>
</dbReference>
<protein>
    <recommendedName>
        <fullName evidence="2">YrhK domain-containing protein</fullName>
    </recommendedName>
</protein>
<proteinExistence type="predicted"/>